<name>A0ABT5WTG0_9SPHN</name>
<comment type="caution">
    <text evidence="2">The sequence shown here is derived from an EMBL/GenBank/DDBJ whole genome shotgun (WGS) entry which is preliminary data.</text>
</comment>
<gene>
    <name evidence="2" type="ORF">PYV00_15200</name>
</gene>
<organism evidence="2 3">
    <name type="scientific">Novosphingobium album</name>
    <name type="common">ex Liu et al. 2023</name>
    <dbReference type="NCBI Taxonomy" id="3031130"/>
    <lineage>
        <taxon>Bacteria</taxon>
        <taxon>Pseudomonadati</taxon>
        <taxon>Pseudomonadota</taxon>
        <taxon>Alphaproteobacteria</taxon>
        <taxon>Sphingomonadales</taxon>
        <taxon>Sphingomonadaceae</taxon>
        <taxon>Novosphingobium</taxon>
    </lineage>
</organism>
<evidence type="ECO:0000256" key="1">
    <source>
        <dbReference type="SAM" id="SignalP"/>
    </source>
</evidence>
<feature type="signal peptide" evidence="1">
    <location>
        <begin position="1"/>
        <end position="25"/>
    </location>
</feature>
<evidence type="ECO:0000313" key="3">
    <source>
        <dbReference type="Proteomes" id="UP001216253"/>
    </source>
</evidence>
<feature type="chain" id="PRO_5047177086" description="Outer membrane assembly lipoprotein YfiO" evidence="1">
    <location>
        <begin position="26"/>
        <end position="706"/>
    </location>
</feature>
<accession>A0ABT5WTG0</accession>
<reference evidence="2 3" key="1">
    <citation type="submission" date="2023-03" db="EMBL/GenBank/DDBJ databases">
        <title>NovoSphingobium album sp. nov. isolated from polycyclic aromatic hydrocarbons- and heavy-metal polluted soil.</title>
        <authorList>
            <person name="Liu Z."/>
            <person name="Wang K."/>
        </authorList>
    </citation>
    <scope>NUCLEOTIDE SEQUENCE [LARGE SCALE GENOMIC DNA]</scope>
    <source>
        <strain evidence="2 3">H3SJ31-1</strain>
    </source>
</reference>
<keyword evidence="3" id="KW-1185">Reference proteome</keyword>
<evidence type="ECO:0000313" key="2">
    <source>
        <dbReference type="EMBL" id="MDE8653053.1"/>
    </source>
</evidence>
<sequence length="706" mass="76104">MDMKRMVGAAALAVALFAAPEAVRASGDFGCYPQWRLANPDYACSNRAVLSPGNDTRVNLLYLLRDRAGLATGPGRYPAAGYDAAGFGHVFLDWDQLKSAYYRQPDEAEDAGSGGSRCDSRGGGGDAFGAALAANRAVPESERARLTAARALTGQACAGGDSAAPAWPEGIASTAGRDFLTYLKAADAFYAGRFDEARASFGALRKAQDPWLAETSAYMVARNELVAAQAPAFDEWGDYAGAGKVDKAAVKRGQDALAAYLKAWPSGRYADSARGLVRRAYWLAGDAAGLSRAYAAMLDALDPAGAAAPDLVQEIDNKLLFARGLEGGFDAPLLLATWDLMRMRIEEVPEGEQSYGDPPLSAQELAAQQPMFAGRPDLYGFVQASHAYYVARDYRRVIALIPDDARQPGYAPLAFSRQVLRGMALEAVNDRNAAGFWQDLLGGAKDLYQRPIVEMALALNWERHGKLADVFARGSPIGEAPVREILLQQSAGPELLRAVAARADLPVHERDVATYALLYKQLSRGRYAEFNRDLALVRKNAGKDGGTYDWSLQDLETVPVGLFTRGGWSDGYACPALARTTATLAAEPGNVKANLCLGEFYRLNGFDDLASNGDRPAADELGGAVNGFPQPQRMRAAIYDAVIADPAATPDDKAYALYRAVWCYGPSGNNSCGGADAPEARRKAWFQQLKRDYPGSRWARELKYYW</sequence>
<proteinExistence type="predicted"/>
<dbReference type="EMBL" id="JARESE010000050">
    <property type="protein sequence ID" value="MDE8653053.1"/>
    <property type="molecule type" value="Genomic_DNA"/>
</dbReference>
<protein>
    <recommendedName>
        <fullName evidence="4">Outer membrane assembly lipoprotein YfiO</fullName>
    </recommendedName>
</protein>
<dbReference type="Proteomes" id="UP001216253">
    <property type="component" value="Unassembled WGS sequence"/>
</dbReference>
<evidence type="ECO:0008006" key="4">
    <source>
        <dbReference type="Google" id="ProtNLM"/>
    </source>
</evidence>
<keyword evidence="1" id="KW-0732">Signal</keyword>